<accession>A0AA97CWP6</accession>
<dbReference type="EMBL" id="CP128986">
    <property type="protein sequence ID" value="WOC12228.1"/>
    <property type="molecule type" value="Genomic_DNA"/>
</dbReference>
<dbReference type="EC" id="1.6.99.-" evidence="6"/>
<evidence type="ECO:0000256" key="1">
    <source>
        <dbReference type="ARBA" id="ARBA00006442"/>
    </source>
</evidence>
<evidence type="ECO:0000256" key="2">
    <source>
        <dbReference type="ARBA" id="ARBA00022630"/>
    </source>
</evidence>
<dbReference type="InterPro" id="IPR023753">
    <property type="entry name" value="FAD/NAD-binding_dom"/>
</dbReference>
<dbReference type="PANTHER" id="PTHR43735:SF3">
    <property type="entry name" value="FERROPTOSIS SUPPRESSOR PROTEIN 1"/>
    <property type="match status" value="1"/>
</dbReference>
<dbReference type="PRINTS" id="PR00368">
    <property type="entry name" value="FADPNR"/>
</dbReference>
<protein>
    <submittedName>
        <fullName evidence="6">NADH dehydrogenase-like protein YjlD</fullName>
        <ecNumber evidence="6">1.6.99.-</ecNumber>
    </submittedName>
</protein>
<dbReference type="SUPFAM" id="SSF51905">
    <property type="entry name" value="FAD/NAD(P)-binding domain"/>
    <property type="match status" value="1"/>
</dbReference>
<comment type="similarity">
    <text evidence="1">Belongs to the FAD-dependent oxidoreductase family.</text>
</comment>
<proteinExistence type="inferred from homology"/>
<dbReference type="GO" id="GO:0004174">
    <property type="term" value="F:electron-transferring-flavoprotein dehydrogenase activity"/>
    <property type="evidence" value="ECO:0007669"/>
    <property type="project" value="TreeGrafter"/>
</dbReference>
<dbReference type="GO" id="GO:0005737">
    <property type="term" value="C:cytoplasm"/>
    <property type="evidence" value="ECO:0007669"/>
    <property type="project" value="TreeGrafter"/>
</dbReference>
<evidence type="ECO:0000259" key="5">
    <source>
        <dbReference type="Pfam" id="PF07992"/>
    </source>
</evidence>
<dbReference type="InterPro" id="IPR036188">
    <property type="entry name" value="FAD/NAD-bd_sf"/>
</dbReference>
<keyword evidence="4 6" id="KW-0560">Oxidoreductase</keyword>
<dbReference type="Gene3D" id="3.50.50.100">
    <property type="match status" value="1"/>
</dbReference>
<evidence type="ECO:0000256" key="3">
    <source>
        <dbReference type="ARBA" id="ARBA00022827"/>
    </source>
</evidence>
<keyword evidence="3" id="KW-0274">FAD</keyword>
<dbReference type="PANTHER" id="PTHR43735">
    <property type="entry name" value="APOPTOSIS-INDUCING FACTOR 1"/>
    <property type="match status" value="1"/>
</dbReference>
<keyword evidence="2" id="KW-0285">Flavoprotein</keyword>
<gene>
    <name evidence="6" type="primary">yjlD_2</name>
    <name evidence="6" type="ORF">MP11Mi_13110</name>
</gene>
<evidence type="ECO:0000256" key="4">
    <source>
        <dbReference type="ARBA" id="ARBA00023002"/>
    </source>
</evidence>
<sequence length="363" mass="38175">MKIIVVGAGYAGTIAANKLAKKLKDAEIVMVNPRPDFVERVRLHQHIAGTESATTPLDQMLRDNVSVTVGSVEAVGDGTVRIDDGTSLDFDYLIVAVGSTVAPPPGTVAAGVLESAERARTSLADLPAGAVVTVVGGGPTGIETAAEVAEARPDLQTQLIAPSIGASLSPGAQQRVRTELERLNVQVTEGTATDVRASDRGGVVVLESGQELRTDLTLWAIIADVPDLIAASDLAADGEGRALVDEYLRSVTDPRVFVVGDCAAVPGARFACATATPQGAHAANTLIRIVKGRKMKPFSMGYTGQALSLGRRNGVLQLCRRDDTPRRLFISGRLGAVSKESINRYAKFGPRTTKYAWLPGRQT</sequence>
<name>A0AA97CWP6_9ACTN</name>
<dbReference type="Pfam" id="PF07992">
    <property type="entry name" value="Pyr_redox_2"/>
    <property type="match status" value="1"/>
</dbReference>
<feature type="domain" description="FAD/NAD(P)-binding" evidence="5">
    <location>
        <begin position="1"/>
        <end position="279"/>
    </location>
</feature>
<dbReference type="PRINTS" id="PR00469">
    <property type="entry name" value="PNDRDTASEII"/>
</dbReference>
<organism evidence="6">
    <name type="scientific">Gordonia sp. MP11Mi</name>
    <dbReference type="NCBI Taxonomy" id="3022769"/>
    <lineage>
        <taxon>Bacteria</taxon>
        <taxon>Bacillati</taxon>
        <taxon>Actinomycetota</taxon>
        <taxon>Actinomycetes</taxon>
        <taxon>Mycobacteriales</taxon>
        <taxon>Gordoniaceae</taxon>
        <taxon>Gordonia</taxon>
    </lineage>
</organism>
<evidence type="ECO:0000313" key="6">
    <source>
        <dbReference type="EMBL" id="WOC12228.1"/>
    </source>
</evidence>
<dbReference type="GO" id="GO:0050660">
    <property type="term" value="F:flavin adenine dinucleotide binding"/>
    <property type="evidence" value="ECO:0007669"/>
    <property type="project" value="TreeGrafter"/>
</dbReference>
<dbReference type="AlphaFoldDB" id="A0AA97CWP6"/>
<dbReference type="RefSeq" id="WP_420041476.1">
    <property type="nucleotide sequence ID" value="NZ_CP128986.1"/>
</dbReference>
<reference evidence="6" key="1">
    <citation type="submission" date="2023-06" db="EMBL/GenBank/DDBJ databases">
        <title>Gordonia sp. nov. and Pseudochrobactrum sp. nov., two species isolated from the burying beetle Nicrophorus vespilloides.</title>
        <authorList>
            <person name="Poehlein A."/>
            <person name="Guzman J."/>
            <person name="Daniel R."/>
            <person name="Vilcinskas A."/>
        </authorList>
    </citation>
    <scope>NUCLEOTIDE SEQUENCE</scope>
    <source>
        <strain evidence="6">MP11Mi</strain>
    </source>
</reference>